<sequence length="312" mass="34768">MPAWADAPTTPTDAATWLNSVAQATHQLTYQGVFVYQSQNIMAISHVSHLIDNNGEISRLDALSGPPHAYLRIGSSVYCSFQNKPSGDIEHRPHHSFFPEILPYPNTHLNDFYQVRSLGHAKIADHDCEGVLLIPRDAYRYGYALWADSTSHVLLRLIKLDAHGQTASQLTFTQIDIGHAPTRAQLSTDFNDKLPVKQSDKETEPKADWQITSPPSGFHRVTETVMTLPDHAQPITHLVYTDGLATVSLFIERQTQPNTFHQQGLVQQGLVQQGQMLLYTRPMGQYQVTAVGTVPLATLVLMADNLTPIERK</sequence>
<evidence type="ECO:0000256" key="3">
    <source>
        <dbReference type="ARBA" id="ARBA00022729"/>
    </source>
</evidence>
<feature type="domain" description="MucB/RseB C-terminal" evidence="6">
    <location>
        <begin position="205"/>
        <end position="306"/>
    </location>
</feature>
<evidence type="ECO:0000256" key="4">
    <source>
        <dbReference type="ARBA" id="ARBA00022764"/>
    </source>
</evidence>
<gene>
    <name evidence="7" type="ORF">CARN7_1959</name>
</gene>
<evidence type="ECO:0000259" key="5">
    <source>
        <dbReference type="Pfam" id="PF03888"/>
    </source>
</evidence>
<evidence type="ECO:0000256" key="1">
    <source>
        <dbReference type="ARBA" id="ARBA00004418"/>
    </source>
</evidence>
<dbReference type="GO" id="GO:0032885">
    <property type="term" value="P:regulation of polysaccharide biosynthetic process"/>
    <property type="evidence" value="ECO:0007669"/>
    <property type="project" value="TreeGrafter"/>
</dbReference>
<dbReference type="InterPro" id="IPR038484">
    <property type="entry name" value="MucB/RseB_C_sf"/>
</dbReference>
<dbReference type="CDD" id="cd16327">
    <property type="entry name" value="RseB"/>
    <property type="match status" value="1"/>
</dbReference>
<evidence type="ECO:0000259" key="6">
    <source>
        <dbReference type="Pfam" id="PF17188"/>
    </source>
</evidence>
<dbReference type="EMBL" id="CABR01000124">
    <property type="protein sequence ID" value="CBI11147.1"/>
    <property type="molecule type" value="Genomic_DNA"/>
</dbReference>
<keyword evidence="3" id="KW-0732">Signal</keyword>
<dbReference type="PANTHER" id="PTHR38782:SF1">
    <property type="entry name" value="SIGMA-E FACTOR REGULATORY PROTEIN RSEB"/>
    <property type="match status" value="1"/>
</dbReference>
<dbReference type="GO" id="GO:0030288">
    <property type="term" value="C:outer membrane-bounded periplasmic space"/>
    <property type="evidence" value="ECO:0007669"/>
    <property type="project" value="TreeGrafter"/>
</dbReference>
<evidence type="ECO:0000313" key="7">
    <source>
        <dbReference type="EMBL" id="CBI11147.1"/>
    </source>
</evidence>
<dbReference type="InterPro" id="IPR033436">
    <property type="entry name" value="MucB/RseB_C"/>
</dbReference>
<keyword evidence="4" id="KW-0574">Periplasm</keyword>
<dbReference type="PIRSF" id="PIRSF005427">
    <property type="entry name" value="RseB"/>
    <property type="match status" value="1"/>
</dbReference>
<dbReference type="GO" id="GO:0045152">
    <property type="term" value="F:antisigma factor binding"/>
    <property type="evidence" value="ECO:0007669"/>
    <property type="project" value="TreeGrafter"/>
</dbReference>
<evidence type="ECO:0008006" key="8">
    <source>
        <dbReference type="Google" id="ProtNLM"/>
    </source>
</evidence>
<dbReference type="PANTHER" id="PTHR38782">
    <property type="match status" value="1"/>
</dbReference>
<proteinExistence type="inferred from homology"/>
<reference evidence="7" key="1">
    <citation type="submission" date="2009-10" db="EMBL/GenBank/DDBJ databases">
        <title>Diversity of trophic interactions inside an arsenic-rich microbial ecosystem.</title>
        <authorList>
            <person name="Bertin P.N."/>
            <person name="Heinrich-Salmeron A."/>
            <person name="Pelletier E."/>
            <person name="Goulhen-Chollet F."/>
            <person name="Arsene-Ploetze F."/>
            <person name="Gallien S."/>
            <person name="Calteau A."/>
            <person name="Vallenet D."/>
            <person name="Casiot C."/>
            <person name="Chane-Woon-Ming B."/>
            <person name="Giloteaux L."/>
            <person name="Barakat M."/>
            <person name="Bonnefoy V."/>
            <person name="Bruneel O."/>
            <person name="Chandler M."/>
            <person name="Cleiss J."/>
            <person name="Duran R."/>
            <person name="Elbaz-Poulichet F."/>
            <person name="Fonknechten N."/>
            <person name="Lauga B."/>
            <person name="Mornico D."/>
            <person name="Ortet P."/>
            <person name="Schaeffer C."/>
            <person name="Siguier P."/>
            <person name="Alexander Thil Smith A."/>
            <person name="Van Dorsselaer A."/>
            <person name="Weissenbach J."/>
            <person name="Medigue C."/>
            <person name="Le Paslier D."/>
        </authorList>
    </citation>
    <scope>NUCLEOTIDE SEQUENCE</scope>
</reference>
<dbReference type="InterPro" id="IPR005588">
    <property type="entry name" value="MucB_RseB"/>
</dbReference>
<comment type="caution">
    <text evidence="7">The sequence shown here is derived from an EMBL/GenBank/DDBJ whole genome shotgun (WGS) entry which is preliminary data.</text>
</comment>
<protein>
    <recommendedName>
        <fullName evidence="8">Negative regulator of sigma E activity</fullName>
    </recommendedName>
</protein>
<dbReference type="Pfam" id="PF03888">
    <property type="entry name" value="MucB_RseB"/>
    <property type="match status" value="1"/>
</dbReference>
<name>E6QV74_9ZZZZ</name>
<comment type="subcellular location">
    <subcellularLocation>
        <location evidence="1">Periplasm</location>
    </subcellularLocation>
</comment>
<dbReference type="Pfam" id="PF17188">
    <property type="entry name" value="MucB_RseB_C"/>
    <property type="match status" value="1"/>
</dbReference>
<organism evidence="7">
    <name type="scientific">mine drainage metagenome</name>
    <dbReference type="NCBI Taxonomy" id="410659"/>
    <lineage>
        <taxon>unclassified sequences</taxon>
        <taxon>metagenomes</taxon>
        <taxon>ecological metagenomes</taxon>
    </lineage>
</organism>
<dbReference type="InterPro" id="IPR033434">
    <property type="entry name" value="MucB/RseB_N"/>
</dbReference>
<dbReference type="Gene3D" id="2.50.20.10">
    <property type="entry name" value="Lipoprotein localisation LolA/LolB/LppX"/>
    <property type="match status" value="1"/>
</dbReference>
<comment type="similarity">
    <text evidence="2">Belongs to the RseB family.</text>
</comment>
<dbReference type="AlphaFoldDB" id="E6QV74"/>
<dbReference type="Gene3D" id="3.30.200.100">
    <property type="entry name" value="MucB/RseB, C-terminal domain"/>
    <property type="match status" value="1"/>
</dbReference>
<evidence type="ECO:0000256" key="2">
    <source>
        <dbReference type="ARBA" id="ARBA00008150"/>
    </source>
</evidence>
<feature type="domain" description="MucB/RseB N-terminal" evidence="5">
    <location>
        <begin position="13"/>
        <end position="187"/>
    </location>
</feature>
<accession>E6QV74</accession>